<geneLocation type="plasmid" evidence="1">
    <name>pRCH51-3</name>
</geneLocation>
<name>A0A1S6KKT6_ACIBA</name>
<reference evidence="1" key="1">
    <citation type="submission" date="2016-11" db="EMBL/GenBank/DDBJ databases">
        <title>RCH51 a multiply antibiotic resistant Acinetobacter baumannii ST103IP isolate carries resistance genes in three plasmids including a novel potentially conjugative plasmid carrying oxa235 in transposon Tn6252.</title>
        <authorList>
            <person name="Hamidian M."/>
            <person name="Nigro S.J."/>
            <person name="Hartstein R.M."/>
            <person name="Hall R.M."/>
        </authorList>
    </citation>
    <scope>NUCLEOTIDE SEQUENCE</scope>
    <source>
        <strain evidence="1">RCH51</strain>
        <plasmid evidence="1">pRCH51-3</plasmid>
    </source>
</reference>
<gene>
    <name evidence="1" type="ORF">pRCH51-3_00059</name>
</gene>
<accession>A0A1S6KKT6</accession>
<dbReference type="AlphaFoldDB" id="A0A1S6KKT6"/>
<keyword evidence="1" id="KW-0614">Plasmid</keyword>
<sequence length="75" mass="9230">MFFLFKYFLLFQLVTLRQNVWLFLTQKPVKKYSILNIYNYYININNLRCDKTYSYDFKPIQISFLAPKNKNRSSI</sequence>
<proteinExistence type="predicted"/>
<evidence type="ECO:0000313" key="1">
    <source>
        <dbReference type="EMBL" id="AQT19083.1"/>
    </source>
</evidence>
<organism evidence="1">
    <name type="scientific">Acinetobacter baumannii</name>
    <dbReference type="NCBI Taxonomy" id="470"/>
    <lineage>
        <taxon>Bacteria</taxon>
        <taxon>Pseudomonadati</taxon>
        <taxon>Pseudomonadota</taxon>
        <taxon>Gammaproteobacteria</taxon>
        <taxon>Moraxellales</taxon>
        <taxon>Moraxellaceae</taxon>
        <taxon>Acinetobacter</taxon>
        <taxon>Acinetobacter calcoaceticus/baumannii complex</taxon>
    </lineage>
</organism>
<dbReference type="EMBL" id="KY216144">
    <property type="protein sequence ID" value="AQT19083.1"/>
    <property type="molecule type" value="Genomic_DNA"/>
</dbReference>
<protein>
    <submittedName>
        <fullName evidence="1">Uncharacterized protein</fullName>
    </submittedName>
</protein>